<evidence type="ECO:0000313" key="2">
    <source>
        <dbReference type="Proteomes" id="UP000838878"/>
    </source>
</evidence>
<proteinExistence type="predicted"/>
<sequence length="129" mass="14213">MPGDGACAYRAMLYNLGLDATDVELVNGEVIDAFRFVLYSLADKPEEHGNMLLPYADGAGYTEVHKLTGNEMIHVVWQLGDDGVGMHVDAIDDGIGEEMRRKRLEKLVEIANGKAISECQCQGRSRSLR</sequence>
<dbReference type="AlphaFoldDB" id="A0A8J9VF49"/>
<organism evidence="1 2">
    <name type="scientific">Brenthis ino</name>
    <name type="common">lesser marbled fritillary</name>
    <dbReference type="NCBI Taxonomy" id="405034"/>
    <lineage>
        <taxon>Eukaryota</taxon>
        <taxon>Metazoa</taxon>
        <taxon>Ecdysozoa</taxon>
        <taxon>Arthropoda</taxon>
        <taxon>Hexapoda</taxon>
        <taxon>Insecta</taxon>
        <taxon>Pterygota</taxon>
        <taxon>Neoptera</taxon>
        <taxon>Endopterygota</taxon>
        <taxon>Lepidoptera</taxon>
        <taxon>Glossata</taxon>
        <taxon>Ditrysia</taxon>
        <taxon>Papilionoidea</taxon>
        <taxon>Nymphalidae</taxon>
        <taxon>Heliconiinae</taxon>
        <taxon>Argynnini</taxon>
        <taxon>Brenthis</taxon>
    </lineage>
</organism>
<feature type="non-terminal residue" evidence="1">
    <location>
        <position position="129"/>
    </location>
</feature>
<reference evidence="1" key="1">
    <citation type="submission" date="2021-12" db="EMBL/GenBank/DDBJ databases">
        <authorList>
            <person name="Martin H S."/>
        </authorList>
    </citation>
    <scope>NUCLEOTIDE SEQUENCE</scope>
</reference>
<dbReference type="Proteomes" id="UP000838878">
    <property type="component" value="Chromosome 8"/>
</dbReference>
<accession>A0A8J9VF49</accession>
<protein>
    <recommendedName>
        <fullName evidence="3">OTU domain-containing protein</fullName>
    </recommendedName>
</protein>
<gene>
    <name evidence="1" type="ORF">BINO364_LOCUS15574</name>
</gene>
<evidence type="ECO:0008006" key="3">
    <source>
        <dbReference type="Google" id="ProtNLM"/>
    </source>
</evidence>
<dbReference type="OrthoDB" id="7487610at2759"/>
<evidence type="ECO:0000313" key="1">
    <source>
        <dbReference type="EMBL" id="CAH0730607.1"/>
    </source>
</evidence>
<name>A0A8J9VF49_9NEOP</name>
<dbReference type="EMBL" id="OV170228">
    <property type="protein sequence ID" value="CAH0730607.1"/>
    <property type="molecule type" value="Genomic_DNA"/>
</dbReference>
<keyword evidence="2" id="KW-1185">Reference proteome</keyword>